<dbReference type="NCBIfam" id="TIGR02537">
    <property type="entry name" value="arch_flag_Nterm"/>
    <property type="match status" value="1"/>
</dbReference>
<keyword evidence="1" id="KW-0812">Transmembrane</keyword>
<dbReference type="KEGG" id="mfk:E2N92_04105"/>
<evidence type="ECO:0000313" key="3">
    <source>
        <dbReference type="EMBL" id="QYZ78664.1"/>
    </source>
</evidence>
<dbReference type="Proteomes" id="UP000826709">
    <property type="component" value="Chromosome"/>
</dbReference>
<dbReference type="InterPro" id="IPR013373">
    <property type="entry name" value="Flagellin/pilin_N_arc"/>
</dbReference>
<gene>
    <name evidence="3" type="ORF">E2N92_04105</name>
</gene>
<reference evidence="3" key="1">
    <citation type="journal article" date="2005" name="Int. J. Syst. Evol. Microbiol.">
        <title>Methanofollis formosanus sp. nov., isolated from a fish pond.</title>
        <authorList>
            <person name="Wu S.Y."/>
            <person name="Chen S.C."/>
            <person name="Lai M.C."/>
        </authorList>
    </citation>
    <scope>NUCLEOTIDE SEQUENCE</scope>
    <source>
        <strain evidence="3">ML15</strain>
    </source>
</reference>
<proteinExistence type="predicted"/>
<organism evidence="3 4">
    <name type="scientific">Methanofollis formosanus</name>
    <dbReference type="NCBI Taxonomy" id="299308"/>
    <lineage>
        <taxon>Archaea</taxon>
        <taxon>Methanobacteriati</taxon>
        <taxon>Methanobacteriota</taxon>
        <taxon>Stenosarchaea group</taxon>
        <taxon>Methanomicrobia</taxon>
        <taxon>Methanomicrobiales</taxon>
        <taxon>Methanomicrobiaceae</taxon>
        <taxon>Methanofollis</taxon>
    </lineage>
</organism>
<keyword evidence="1" id="KW-0472">Membrane</keyword>
<accession>A0A8G0ZYX3</accession>
<feature type="domain" description="Archaeal Type IV pilin N-terminal" evidence="2">
    <location>
        <begin position="9"/>
        <end position="68"/>
    </location>
</feature>
<dbReference type="OrthoDB" id="107807at2157"/>
<evidence type="ECO:0000259" key="2">
    <source>
        <dbReference type="Pfam" id="PF07790"/>
    </source>
</evidence>
<evidence type="ECO:0000256" key="1">
    <source>
        <dbReference type="SAM" id="Phobius"/>
    </source>
</evidence>
<dbReference type="RefSeq" id="WP_220682426.1">
    <property type="nucleotide sequence ID" value="NZ_CP037968.1"/>
</dbReference>
<dbReference type="EMBL" id="CP037968">
    <property type="protein sequence ID" value="QYZ78664.1"/>
    <property type="molecule type" value="Genomic_DNA"/>
</dbReference>
<dbReference type="AlphaFoldDB" id="A0A8G0ZYX3"/>
<name>A0A8G0ZYX3_9EURY</name>
<dbReference type="InterPro" id="IPR012859">
    <property type="entry name" value="Pilin_N_archaeal"/>
</dbReference>
<dbReference type="PANTHER" id="PTHR38138:SF1">
    <property type="entry name" value="ARCHAEAL TYPE IV PILIN N-TERMINAL DOMAIN-CONTAINING PROTEIN"/>
    <property type="match status" value="1"/>
</dbReference>
<protein>
    <submittedName>
        <fullName evidence="3">Type IV pilin</fullName>
    </submittedName>
</protein>
<sequence length="147" mass="15291">MKEFVKNEEAVSPVIGVILMVAITVILAAVIAAFVFGMAGNVSTTKIVAATAIQQNDDIIITYKGGADNGELSYLIMNVEDKALCYTVGDTGSTGTSAPAESEVSGCRVPVGKAWTFTGAGGDGKNHVVVTGHFKDGYEQVILDTFV</sequence>
<dbReference type="PANTHER" id="PTHR38138">
    <property type="entry name" value="VNG6441H"/>
    <property type="match status" value="1"/>
</dbReference>
<dbReference type="Pfam" id="PF07790">
    <property type="entry name" value="Pilin_N"/>
    <property type="match status" value="1"/>
</dbReference>
<keyword evidence="4" id="KW-1185">Reference proteome</keyword>
<keyword evidence="1" id="KW-1133">Transmembrane helix</keyword>
<reference evidence="3" key="2">
    <citation type="submission" date="2019-03" db="EMBL/GenBank/DDBJ databases">
        <authorList>
            <person name="Chen S.-C."/>
            <person name="Wu S.-Y."/>
            <person name="Lai M.-C."/>
        </authorList>
    </citation>
    <scope>NUCLEOTIDE SEQUENCE</scope>
    <source>
        <strain evidence="3">ML15</strain>
    </source>
</reference>
<feature type="transmembrane region" description="Helical" evidence="1">
    <location>
        <begin position="14"/>
        <end position="36"/>
    </location>
</feature>
<evidence type="ECO:0000313" key="4">
    <source>
        <dbReference type="Proteomes" id="UP000826709"/>
    </source>
</evidence>